<feature type="chain" id="PRO_5037667660" evidence="1">
    <location>
        <begin position="32"/>
        <end position="289"/>
    </location>
</feature>
<keyword evidence="3" id="KW-1185">Reference proteome</keyword>
<evidence type="ECO:0000313" key="2">
    <source>
        <dbReference type="EMBL" id="MBG6122625.1"/>
    </source>
</evidence>
<dbReference type="AlphaFoldDB" id="A0A931GUC3"/>
<accession>A0A931GUC3</accession>
<organism evidence="2 3">
    <name type="scientific">Corynebacterium aquatimens</name>
    <dbReference type="NCBI Taxonomy" id="1190508"/>
    <lineage>
        <taxon>Bacteria</taxon>
        <taxon>Bacillati</taxon>
        <taxon>Actinomycetota</taxon>
        <taxon>Actinomycetes</taxon>
        <taxon>Mycobacteriales</taxon>
        <taxon>Corynebacteriaceae</taxon>
        <taxon>Corynebacterium</taxon>
    </lineage>
</organism>
<dbReference type="Proteomes" id="UP000658613">
    <property type="component" value="Unassembled WGS sequence"/>
</dbReference>
<dbReference type="RefSeq" id="WP_196824989.1">
    <property type="nucleotide sequence ID" value="NZ_CP046980.1"/>
</dbReference>
<dbReference type="PROSITE" id="PS51257">
    <property type="entry name" value="PROKAR_LIPOPROTEIN"/>
    <property type="match status" value="1"/>
</dbReference>
<reference evidence="2" key="1">
    <citation type="submission" date="2020-11" db="EMBL/GenBank/DDBJ databases">
        <title>Sequencing the genomes of 1000 actinobacteria strains.</title>
        <authorList>
            <person name="Klenk H.-P."/>
        </authorList>
    </citation>
    <scope>NUCLEOTIDE SEQUENCE</scope>
    <source>
        <strain evidence="2">DSM 45632</strain>
    </source>
</reference>
<proteinExistence type="predicted"/>
<comment type="caution">
    <text evidence="2">The sequence shown here is derived from an EMBL/GenBank/DDBJ whole genome shotgun (WGS) entry which is preliminary data.</text>
</comment>
<evidence type="ECO:0000313" key="3">
    <source>
        <dbReference type="Proteomes" id="UP000658613"/>
    </source>
</evidence>
<dbReference type="Gene3D" id="3.40.710.10">
    <property type="entry name" value="DD-peptidase/beta-lactamase superfamily"/>
    <property type="match status" value="1"/>
</dbReference>
<feature type="signal peptide" evidence="1">
    <location>
        <begin position="1"/>
        <end position="31"/>
    </location>
</feature>
<protein>
    <submittedName>
        <fullName evidence="2">Uncharacterized protein</fullName>
    </submittedName>
</protein>
<name>A0A931GUC3_9CORY</name>
<evidence type="ECO:0000256" key="1">
    <source>
        <dbReference type="SAM" id="SignalP"/>
    </source>
</evidence>
<gene>
    <name evidence="2" type="ORF">IW254_001594</name>
</gene>
<sequence>MKRQGQHIPRAIGAALLALMLLGGCASTEQAADPARVAAPKPALGIDAGELDAALASIAQETNTTVALSLWDGTNEIRGGTLRSLPAWSTEKVPIALAAQEHCALDRAMLDQLITNAITMSDNSSTDLLYGCLGDSMTAARLVGEQVGRSGADVYMDPMWGVTQWPISSQAHYAYYLSTLPADNLVTDSMSKVVPQQSWGLGRIEGMHFKGGWNDSELDGGYDDRQMGFFTVAGSTYGVSIGARSEAGSMTDTVKALNKMAALIVSWDSSLQFKHFDPESPPWWEEFNE</sequence>
<keyword evidence="1" id="KW-0732">Signal</keyword>
<dbReference type="EMBL" id="JADOUE010000001">
    <property type="protein sequence ID" value="MBG6122625.1"/>
    <property type="molecule type" value="Genomic_DNA"/>
</dbReference>
<dbReference type="SUPFAM" id="SSF56601">
    <property type="entry name" value="beta-lactamase/transpeptidase-like"/>
    <property type="match status" value="1"/>
</dbReference>
<dbReference type="InterPro" id="IPR012338">
    <property type="entry name" value="Beta-lactam/transpept-like"/>
</dbReference>